<gene>
    <name evidence="2" type="ORF">GCM10007390_42890</name>
</gene>
<dbReference type="PANTHER" id="PTHR12526">
    <property type="entry name" value="GLYCOSYLTRANSFERASE"/>
    <property type="match status" value="1"/>
</dbReference>
<dbReference type="RefSeq" id="WP_189567198.1">
    <property type="nucleotide sequence ID" value="NZ_BMXF01000005.1"/>
</dbReference>
<dbReference type="Proteomes" id="UP000598271">
    <property type="component" value="Unassembled WGS sequence"/>
</dbReference>
<accession>A0A8J3DEE8</accession>
<comment type="caution">
    <text evidence="2">The sequence shown here is derived from an EMBL/GenBank/DDBJ whole genome shotgun (WGS) entry which is preliminary data.</text>
</comment>
<evidence type="ECO:0000313" key="2">
    <source>
        <dbReference type="EMBL" id="GHB83315.1"/>
    </source>
</evidence>
<evidence type="ECO:0000259" key="1">
    <source>
        <dbReference type="Pfam" id="PF00534"/>
    </source>
</evidence>
<dbReference type="EMBL" id="BMXF01000005">
    <property type="protein sequence ID" value="GHB83315.1"/>
    <property type="molecule type" value="Genomic_DNA"/>
</dbReference>
<dbReference type="InterPro" id="IPR001296">
    <property type="entry name" value="Glyco_trans_1"/>
</dbReference>
<feature type="domain" description="Glycosyl transferase family 1" evidence="1">
    <location>
        <begin position="169"/>
        <end position="296"/>
    </location>
</feature>
<sequence length="347" mass="39474">MVPIAPTIACLPVAGPDNPYQQLMIAGLNRGGTLKAINGVDSKFLGIILTVIKFRPTYLHFDWIVSYYYRRSLWLTLLSVPLFCGQILLARALGTKLVWTLHNVLPHDATYLGIHRFCQRFLARRCVWVRVFAQSTVSRAAAELHVSESKFRVVPEGDYTSSYPGTVSREEARERMQLPSSARIFLYCGLIKPYKGVLELVRYFKDIEQPQLILLIAGRVMDSEYGKTIEENLSPNIIFIDEFIANSELQYYFRAADMVVLPFRNIENSGSLIMAMGFAKPIIAPRQGVVLDRLRQQDEWLYSTDDELREKLRMAAIAPNQSLEAAGNRNFTNLASFAWEDFATLFT</sequence>
<dbReference type="GO" id="GO:0016757">
    <property type="term" value="F:glycosyltransferase activity"/>
    <property type="evidence" value="ECO:0007669"/>
    <property type="project" value="InterPro"/>
</dbReference>
<keyword evidence="3" id="KW-1185">Reference proteome</keyword>
<dbReference type="CDD" id="cd03801">
    <property type="entry name" value="GT4_PimA-like"/>
    <property type="match status" value="1"/>
</dbReference>
<name>A0A8J3DEE8_9BACT</name>
<protein>
    <recommendedName>
        <fullName evidence="1">Glycosyl transferase family 1 domain-containing protein</fullName>
    </recommendedName>
</protein>
<proteinExistence type="predicted"/>
<dbReference type="SUPFAM" id="SSF53756">
    <property type="entry name" value="UDP-Glycosyltransferase/glycogen phosphorylase"/>
    <property type="match status" value="1"/>
</dbReference>
<reference evidence="2 3" key="1">
    <citation type="journal article" date="2014" name="Int. J. Syst. Evol. Microbiol.">
        <title>Complete genome sequence of Corynebacterium casei LMG S-19264T (=DSM 44701T), isolated from a smear-ripened cheese.</title>
        <authorList>
            <consortium name="US DOE Joint Genome Institute (JGI-PGF)"/>
            <person name="Walter F."/>
            <person name="Albersmeier A."/>
            <person name="Kalinowski J."/>
            <person name="Ruckert C."/>
        </authorList>
    </citation>
    <scope>NUCLEOTIDE SEQUENCE [LARGE SCALE GENOMIC DNA]</scope>
    <source>
        <strain evidence="2 3">KCTC 12866</strain>
    </source>
</reference>
<evidence type="ECO:0000313" key="3">
    <source>
        <dbReference type="Proteomes" id="UP000598271"/>
    </source>
</evidence>
<organism evidence="2 3">
    <name type="scientific">Persicitalea jodogahamensis</name>
    <dbReference type="NCBI Taxonomy" id="402147"/>
    <lineage>
        <taxon>Bacteria</taxon>
        <taxon>Pseudomonadati</taxon>
        <taxon>Bacteroidota</taxon>
        <taxon>Cytophagia</taxon>
        <taxon>Cytophagales</taxon>
        <taxon>Spirosomataceae</taxon>
        <taxon>Persicitalea</taxon>
    </lineage>
</organism>
<dbReference type="Gene3D" id="3.40.50.2000">
    <property type="entry name" value="Glycogen Phosphorylase B"/>
    <property type="match status" value="2"/>
</dbReference>
<dbReference type="Pfam" id="PF00534">
    <property type="entry name" value="Glycos_transf_1"/>
    <property type="match status" value="1"/>
</dbReference>
<dbReference type="AlphaFoldDB" id="A0A8J3DEE8"/>